<evidence type="ECO:0000313" key="2">
    <source>
        <dbReference type="EMBL" id="MEO9246425.1"/>
    </source>
</evidence>
<sequence length="178" mass="19403">MSEQDNYRRLGELAKQHLKLNGTSRRQFVMKNELNDGTVASFFNGQRIPTDTNLKAITEGLGWDWSRVRAAVVAADSEDIDLADLQPDPWAGSEGTAETASELSDEALLVELTRRLAEKNATIRELQSQLPKARPTAPAGHADLPADLYGLAASDPGTLGELEQQRRAQDDAGEHPQG</sequence>
<name>A0ABV0IEB5_9MICC</name>
<evidence type="ECO:0000256" key="1">
    <source>
        <dbReference type="SAM" id="MobiDB-lite"/>
    </source>
</evidence>
<accession>A0ABV0IEB5</accession>
<comment type="caution">
    <text evidence="2">The sequence shown here is derived from an EMBL/GenBank/DDBJ whole genome shotgun (WGS) entry which is preliminary data.</text>
</comment>
<evidence type="ECO:0000313" key="3">
    <source>
        <dbReference type="Proteomes" id="UP001484097"/>
    </source>
</evidence>
<feature type="compositionally biased region" description="Basic and acidic residues" evidence="1">
    <location>
        <begin position="163"/>
        <end position="178"/>
    </location>
</feature>
<dbReference type="Proteomes" id="UP001484097">
    <property type="component" value="Unassembled WGS sequence"/>
</dbReference>
<organism evidence="2 3">
    <name type="scientific">Citricoccus nitrophenolicus</name>
    <dbReference type="NCBI Taxonomy" id="863575"/>
    <lineage>
        <taxon>Bacteria</taxon>
        <taxon>Bacillati</taxon>
        <taxon>Actinomycetota</taxon>
        <taxon>Actinomycetes</taxon>
        <taxon>Micrococcales</taxon>
        <taxon>Micrococcaceae</taxon>
        <taxon>Citricoccus</taxon>
    </lineage>
</organism>
<proteinExistence type="predicted"/>
<keyword evidence="3" id="KW-1185">Reference proteome</keyword>
<evidence type="ECO:0008006" key="4">
    <source>
        <dbReference type="Google" id="ProtNLM"/>
    </source>
</evidence>
<protein>
    <recommendedName>
        <fullName evidence="4">HTH cro/C1-type domain-containing protein</fullName>
    </recommendedName>
</protein>
<reference evidence="2 3" key="1">
    <citation type="submission" date="2024-05" db="EMBL/GenBank/DDBJ databases">
        <authorList>
            <person name="Yi C."/>
        </authorList>
    </citation>
    <scope>NUCLEOTIDE SEQUENCE [LARGE SCALE GENOMIC DNA]</scope>
    <source>
        <strain evidence="2 3">XS13</strain>
    </source>
</reference>
<feature type="region of interest" description="Disordered" evidence="1">
    <location>
        <begin position="126"/>
        <end position="178"/>
    </location>
</feature>
<dbReference type="RefSeq" id="WP_347918446.1">
    <property type="nucleotide sequence ID" value="NZ_JBDXMX010000001.1"/>
</dbReference>
<dbReference type="EMBL" id="JBDXMX010000001">
    <property type="protein sequence ID" value="MEO9246425.1"/>
    <property type="molecule type" value="Genomic_DNA"/>
</dbReference>
<gene>
    <name evidence="2" type="ORF">ABDK96_01875</name>
</gene>